<dbReference type="InterPro" id="IPR050884">
    <property type="entry name" value="CNP_phosphodiesterase-III"/>
</dbReference>
<keyword evidence="2 6" id="KW-0378">Hydrolase</keyword>
<reference evidence="7" key="1">
    <citation type="journal article" date="2013" name="Stand. Genomic Sci.">
        <title>Complete genome sequence of Desulfocapsa sulfexigens, a marine deltaproteobacterium specialized in disproportionating inorganic sulfur compounds.</title>
        <authorList>
            <person name="Finster K.W."/>
            <person name="Kjeldsen K.U."/>
            <person name="Kube M."/>
            <person name="Reinhardt R."/>
            <person name="Mussmann M."/>
            <person name="Amann R."/>
            <person name="Schreiber L."/>
        </authorList>
    </citation>
    <scope>NUCLEOTIDE SEQUENCE [LARGE SCALE GENOMIC DNA]</scope>
    <source>
        <strain evidence="7">DSM 10523 / SB164P1</strain>
    </source>
</reference>
<dbReference type="Pfam" id="PF00149">
    <property type="entry name" value="Metallophos"/>
    <property type="match status" value="1"/>
</dbReference>
<dbReference type="Gene3D" id="3.30.750.180">
    <property type="entry name" value="GpdQ, beta-strand dimerisation domain"/>
    <property type="match status" value="1"/>
</dbReference>
<accession>M1P741</accession>
<dbReference type="AlphaFoldDB" id="M1P741"/>
<dbReference type="InterPro" id="IPR042283">
    <property type="entry name" value="GpdQ_catalytic"/>
</dbReference>
<evidence type="ECO:0000256" key="3">
    <source>
        <dbReference type="ARBA" id="ARBA00023004"/>
    </source>
</evidence>
<dbReference type="eggNOG" id="COG1409">
    <property type="taxonomic scope" value="Bacteria"/>
</dbReference>
<keyword evidence="3" id="KW-0408">Iron</keyword>
<evidence type="ECO:0000259" key="5">
    <source>
        <dbReference type="Pfam" id="PF00149"/>
    </source>
</evidence>
<dbReference type="RefSeq" id="WP_015404979.1">
    <property type="nucleotide sequence ID" value="NC_020304.1"/>
</dbReference>
<keyword evidence="7" id="KW-1185">Reference proteome</keyword>
<keyword evidence="1" id="KW-0479">Metal-binding</keyword>
<dbReference type="STRING" id="1167006.UWK_02758"/>
<dbReference type="OrthoDB" id="9811542at2"/>
<dbReference type="SUPFAM" id="SSF56300">
    <property type="entry name" value="Metallo-dependent phosphatases"/>
    <property type="match status" value="1"/>
</dbReference>
<dbReference type="PANTHER" id="PTHR42988">
    <property type="entry name" value="PHOSPHOHYDROLASE"/>
    <property type="match status" value="1"/>
</dbReference>
<dbReference type="PATRIC" id="fig|1167006.5.peg.2984"/>
<evidence type="ECO:0000313" key="7">
    <source>
        <dbReference type="Proteomes" id="UP000011721"/>
    </source>
</evidence>
<comment type="similarity">
    <text evidence="4">Belongs to the cyclic nucleotide phosphodiesterase class-III family.</text>
</comment>
<evidence type="ECO:0000256" key="4">
    <source>
        <dbReference type="ARBA" id="ARBA00025742"/>
    </source>
</evidence>
<feature type="domain" description="Calcineurin-like phosphoesterase" evidence="5">
    <location>
        <begin position="1"/>
        <end position="213"/>
    </location>
</feature>
<gene>
    <name evidence="6" type="ordered locus">UWK_02758</name>
</gene>
<dbReference type="KEGG" id="dsf:UWK_02758"/>
<dbReference type="Proteomes" id="UP000011721">
    <property type="component" value="Chromosome"/>
</dbReference>
<dbReference type="GO" id="GO:0016787">
    <property type="term" value="F:hydrolase activity"/>
    <property type="evidence" value="ECO:0007669"/>
    <property type="project" value="UniProtKB-KW"/>
</dbReference>
<dbReference type="HOGENOM" id="CLU_982958_0_0_7"/>
<proteinExistence type="inferred from homology"/>
<dbReference type="InterPro" id="IPR004843">
    <property type="entry name" value="Calcineurin-like_PHP"/>
</dbReference>
<name>M1P741_DESSD</name>
<protein>
    <submittedName>
        <fullName evidence="6">Putative phosphohydrolase</fullName>
    </submittedName>
</protein>
<evidence type="ECO:0000256" key="1">
    <source>
        <dbReference type="ARBA" id="ARBA00022723"/>
    </source>
</evidence>
<evidence type="ECO:0000313" key="6">
    <source>
        <dbReference type="EMBL" id="AGF79293.1"/>
    </source>
</evidence>
<evidence type="ECO:0000256" key="2">
    <source>
        <dbReference type="ARBA" id="ARBA00022801"/>
    </source>
</evidence>
<dbReference type="InterPro" id="IPR029052">
    <property type="entry name" value="Metallo-depent_PP-like"/>
</dbReference>
<organism evidence="6 7">
    <name type="scientific">Desulfocapsa sulfexigens (strain DSM 10523 / SB164P1)</name>
    <dbReference type="NCBI Taxonomy" id="1167006"/>
    <lineage>
        <taxon>Bacteria</taxon>
        <taxon>Pseudomonadati</taxon>
        <taxon>Thermodesulfobacteriota</taxon>
        <taxon>Desulfobulbia</taxon>
        <taxon>Desulfobulbales</taxon>
        <taxon>Desulfocapsaceae</taxon>
        <taxon>Desulfocapsa</taxon>
    </lineage>
</organism>
<dbReference type="Gene3D" id="3.60.21.40">
    <property type="entry name" value="GpdQ, catalytic alpha/beta sandwich domain"/>
    <property type="match status" value="1"/>
</dbReference>
<sequence length="285" mass="32989">MNILHISDLHFGPRHWEGDDQILLEKLNSFNADIVINTGDSTTDGLEDEYIAAGLFLAGIKCKDVLSTIGNHDKRNMRSHELFQKYIYNTEIIHIPESVQTQKKHLFLNREITKVRENFTDINFIKSISINGKSVLIINIDSNELYSDDGFVEKEVLDVVSERINRLEYDLPLLLTHHSILGTDECPLKNSSVLIDFVQKHKIEYVFCGHTHELELMRTTDLYHGHTFFHFMCGSLSSCNHSNDDNMFLYYENFGSNDMSIHIVRIFLEGGTIRFKEERILFGKM</sequence>
<dbReference type="InterPro" id="IPR042281">
    <property type="entry name" value="GpdQ_beta-strand"/>
</dbReference>
<dbReference type="PANTHER" id="PTHR42988:SF2">
    <property type="entry name" value="CYCLIC NUCLEOTIDE PHOSPHODIESTERASE CBUA0032-RELATED"/>
    <property type="match status" value="1"/>
</dbReference>
<dbReference type="GO" id="GO:0046872">
    <property type="term" value="F:metal ion binding"/>
    <property type="evidence" value="ECO:0007669"/>
    <property type="project" value="UniProtKB-KW"/>
</dbReference>
<dbReference type="EMBL" id="CP003985">
    <property type="protein sequence ID" value="AGF79293.1"/>
    <property type="molecule type" value="Genomic_DNA"/>
</dbReference>